<proteinExistence type="predicted"/>
<dbReference type="EMBL" id="JAUEDM010000002">
    <property type="protein sequence ID" value="KAK3326728.1"/>
    <property type="molecule type" value="Genomic_DNA"/>
</dbReference>
<keyword evidence="2" id="KW-1185">Reference proteome</keyword>
<feature type="non-terminal residue" evidence="1">
    <location>
        <position position="1"/>
    </location>
</feature>
<reference evidence="1" key="2">
    <citation type="submission" date="2023-06" db="EMBL/GenBank/DDBJ databases">
        <authorList>
            <consortium name="Lawrence Berkeley National Laboratory"/>
            <person name="Haridas S."/>
            <person name="Hensen N."/>
            <person name="Bonometti L."/>
            <person name="Westerberg I."/>
            <person name="Brannstrom I.O."/>
            <person name="Guillou S."/>
            <person name="Cros-Aarteil S."/>
            <person name="Calhoun S."/>
            <person name="Kuo A."/>
            <person name="Mondo S."/>
            <person name="Pangilinan J."/>
            <person name="Riley R."/>
            <person name="Labutti K."/>
            <person name="Andreopoulos B."/>
            <person name="Lipzen A."/>
            <person name="Chen C."/>
            <person name="Yanf M."/>
            <person name="Daum C."/>
            <person name="Ng V."/>
            <person name="Clum A."/>
            <person name="Steindorff A."/>
            <person name="Ohm R."/>
            <person name="Martin F."/>
            <person name="Silar P."/>
            <person name="Natvig D."/>
            <person name="Lalanne C."/>
            <person name="Gautier V."/>
            <person name="Ament-Velasquez S.L."/>
            <person name="Kruys A."/>
            <person name="Hutchinson M.I."/>
            <person name="Powell A.J."/>
            <person name="Barry K."/>
            <person name="Miller A.N."/>
            <person name="Grigoriev I.V."/>
            <person name="Debuchy R."/>
            <person name="Gladieux P."/>
            <person name="Thoren M.H."/>
            <person name="Johannesson H."/>
        </authorList>
    </citation>
    <scope>NUCLEOTIDE SEQUENCE</scope>
    <source>
        <strain evidence="1">CBS 118394</strain>
    </source>
</reference>
<reference evidence="1" key="1">
    <citation type="journal article" date="2023" name="Mol. Phylogenet. Evol.">
        <title>Genome-scale phylogeny and comparative genomics of the fungal order Sordariales.</title>
        <authorList>
            <person name="Hensen N."/>
            <person name="Bonometti L."/>
            <person name="Westerberg I."/>
            <person name="Brannstrom I.O."/>
            <person name="Guillou S."/>
            <person name="Cros-Aarteil S."/>
            <person name="Calhoun S."/>
            <person name="Haridas S."/>
            <person name="Kuo A."/>
            <person name="Mondo S."/>
            <person name="Pangilinan J."/>
            <person name="Riley R."/>
            <person name="LaButti K."/>
            <person name="Andreopoulos B."/>
            <person name="Lipzen A."/>
            <person name="Chen C."/>
            <person name="Yan M."/>
            <person name="Daum C."/>
            <person name="Ng V."/>
            <person name="Clum A."/>
            <person name="Steindorff A."/>
            <person name="Ohm R.A."/>
            <person name="Martin F."/>
            <person name="Silar P."/>
            <person name="Natvig D.O."/>
            <person name="Lalanne C."/>
            <person name="Gautier V."/>
            <person name="Ament-Velasquez S.L."/>
            <person name="Kruys A."/>
            <person name="Hutchinson M.I."/>
            <person name="Powell A.J."/>
            <person name="Barry K."/>
            <person name="Miller A.N."/>
            <person name="Grigoriev I.V."/>
            <person name="Debuchy R."/>
            <person name="Gladieux P."/>
            <person name="Hiltunen Thoren M."/>
            <person name="Johannesson H."/>
        </authorList>
    </citation>
    <scope>NUCLEOTIDE SEQUENCE</scope>
    <source>
        <strain evidence="1">CBS 118394</strain>
    </source>
</reference>
<protein>
    <submittedName>
        <fullName evidence="1">Uncharacterized protein</fullName>
    </submittedName>
</protein>
<evidence type="ECO:0000313" key="2">
    <source>
        <dbReference type="Proteomes" id="UP001283341"/>
    </source>
</evidence>
<gene>
    <name evidence="1" type="ORF">B0H66DRAFT_464775</name>
</gene>
<evidence type="ECO:0000313" key="1">
    <source>
        <dbReference type="EMBL" id="KAK3326728.1"/>
    </source>
</evidence>
<organism evidence="1 2">
    <name type="scientific">Apodospora peruviana</name>
    <dbReference type="NCBI Taxonomy" id="516989"/>
    <lineage>
        <taxon>Eukaryota</taxon>
        <taxon>Fungi</taxon>
        <taxon>Dikarya</taxon>
        <taxon>Ascomycota</taxon>
        <taxon>Pezizomycotina</taxon>
        <taxon>Sordariomycetes</taxon>
        <taxon>Sordariomycetidae</taxon>
        <taxon>Sordariales</taxon>
        <taxon>Lasiosphaeriaceae</taxon>
        <taxon>Apodospora</taxon>
    </lineage>
</organism>
<feature type="non-terminal residue" evidence="1">
    <location>
        <position position="179"/>
    </location>
</feature>
<dbReference type="AlphaFoldDB" id="A0AAE0IKA1"/>
<name>A0AAE0IKA1_9PEZI</name>
<accession>A0AAE0IKA1</accession>
<sequence>GWTGRVDHTAPASLVASSYMQQVDQDWYVNNTIGNIWSGTCEGECHSTIEVAGVAVACKSATQYVDLTTPENANTTLFGINFTRFDDASETPVLRMMVMYSANVDSSCNATIHIDTCDFRSAVVKYNVAMYGKDFAMQVPDLLPEMMSLNQSAGDGKGLKKNPISAGRLSGLEWFGHYY</sequence>
<comment type="caution">
    <text evidence="1">The sequence shown here is derived from an EMBL/GenBank/DDBJ whole genome shotgun (WGS) entry which is preliminary data.</text>
</comment>
<dbReference type="Proteomes" id="UP001283341">
    <property type="component" value="Unassembled WGS sequence"/>
</dbReference>